<dbReference type="AlphaFoldDB" id="A0AAD7E1K4"/>
<gene>
    <name evidence="1" type="ORF">GGX14DRAFT_165686</name>
</gene>
<dbReference type="EMBL" id="JARJCW010000006">
    <property type="protein sequence ID" value="KAJ7223594.1"/>
    <property type="molecule type" value="Genomic_DNA"/>
</dbReference>
<evidence type="ECO:0000313" key="2">
    <source>
        <dbReference type="Proteomes" id="UP001219525"/>
    </source>
</evidence>
<name>A0AAD7E1K4_9AGAR</name>
<sequence>MVRHQLFRAACLSSAIAECFRVLYAISSRKLHTHWHRRCDPPPPVQWRGDAVFCYYHRCLSRTRRDEGSNFPQSHMNGWNMKIGLLSVLEAPKTLIITMEKPGGGDSPHSLRHSA</sequence>
<comment type="caution">
    <text evidence="1">The sequence shown here is derived from an EMBL/GenBank/DDBJ whole genome shotgun (WGS) entry which is preliminary data.</text>
</comment>
<organism evidence="1 2">
    <name type="scientific">Mycena pura</name>
    <dbReference type="NCBI Taxonomy" id="153505"/>
    <lineage>
        <taxon>Eukaryota</taxon>
        <taxon>Fungi</taxon>
        <taxon>Dikarya</taxon>
        <taxon>Basidiomycota</taxon>
        <taxon>Agaricomycotina</taxon>
        <taxon>Agaricomycetes</taxon>
        <taxon>Agaricomycetidae</taxon>
        <taxon>Agaricales</taxon>
        <taxon>Marasmiineae</taxon>
        <taxon>Mycenaceae</taxon>
        <taxon>Mycena</taxon>
    </lineage>
</organism>
<accession>A0AAD7E1K4</accession>
<protein>
    <submittedName>
        <fullName evidence="1">Uncharacterized protein</fullName>
    </submittedName>
</protein>
<evidence type="ECO:0000313" key="1">
    <source>
        <dbReference type="EMBL" id="KAJ7223594.1"/>
    </source>
</evidence>
<proteinExistence type="predicted"/>
<reference evidence="1" key="1">
    <citation type="submission" date="2023-03" db="EMBL/GenBank/DDBJ databases">
        <title>Massive genome expansion in bonnet fungi (Mycena s.s.) driven by repeated elements and novel gene families across ecological guilds.</title>
        <authorList>
            <consortium name="Lawrence Berkeley National Laboratory"/>
            <person name="Harder C.B."/>
            <person name="Miyauchi S."/>
            <person name="Viragh M."/>
            <person name="Kuo A."/>
            <person name="Thoen E."/>
            <person name="Andreopoulos B."/>
            <person name="Lu D."/>
            <person name="Skrede I."/>
            <person name="Drula E."/>
            <person name="Henrissat B."/>
            <person name="Morin E."/>
            <person name="Kohler A."/>
            <person name="Barry K."/>
            <person name="LaButti K."/>
            <person name="Morin E."/>
            <person name="Salamov A."/>
            <person name="Lipzen A."/>
            <person name="Mereny Z."/>
            <person name="Hegedus B."/>
            <person name="Baldrian P."/>
            <person name="Stursova M."/>
            <person name="Weitz H."/>
            <person name="Taylor A."/>
            <person name="Grigoriev I.V."/>
            <person name="Nagy L.G."/>
            <person name="Martin F."/>
            <person name="Kauserud H."/>
        </authorList>
    </citation>
    <scope>NUCLEOTIDE SEQUENCE</scope>
    <source>
        <strain evidence="1">9144</strain>
    </source>
</reference>
<dbReference type="Proteomes" id="UP001219525">
    <property type="component" value="Unassembled WGS sequence"/>
</dbReference>
<keyword evidence="2" id="KW-1185">Reference proteome</keyword>